<protein>
    <submittedName>
        <fullName evidence="2">Uncharacterized protein</fullName>
    </submittedName>
</protein>
<name>A0A8H6W047_MYCCL</name>
<keyword evidence="3" id="KW-1185">Reference proteome</keyword>
<feature type="region of interest" description="Disordered" evidence="1">
    <location>
        <begin position="105"/>
        <end position="130"/>
    </location>
</feature>
<organism evidence="2 3">
    <name type="scientific">Mycena chlorophos</name>
    <name type="common">Agaric fungus</name>
    <name type="synonym">Agaricus chlorophos</name>
    <dbReference type="NCBI Taxonomy" id="658473"/>
    <lineage>
        <taxon>Eukaryota</taxon>
        <taxon>Fungi</taxon>
        <taxon>Dikarya</taxon>
        <taxon>Basidiomycota</taxon>
        <taxon>Agaricomycotina</taxon>
        <taxon>Agaricomycetes</taxon>
        <taxon>Agaricomycetidae</taxon>
        <taxon>Agaricales</taxon>
        <taxon>Marasmiineae</taxon>
        <taxon>Mycenaceae</taxon>
        <taxon>Mycena</taxon>
    </lineage>
</organism>
<evidence type="ECO:0000256" key="1">
    <source>
        <dbReference type="SAM" id="MobiDB-lite"/>
    </source>
</evidence>
<feature type="compositionally biased region" description="Acidic residues" evidence="1">
    <location>
        <begin position="117"/>
        <end position="127"/>
    </location>
</feature>
<dbReference type="Proteomes" id="UP000613580">
    <property type="component" value="Unassembled WGS sequence"/>
</dbReference>
<reference evidence="2" key="1">
    <citation type="submission" date="2020-05" db="EMBL/GenBank/DDBJ databases">
        <title>Mycena genomes resolve the evolution of fungal bioluminescence.</title>
        <authorList>
            <person name="Tsai I.J."/>
        </authorList>
    </citation>
    <scope>NUCLEOTIDE SEQUENCE</scope>
    <source>
        <strain evidence="2">110903Hualien_Pintung</strain>
    </source>
</reference>
<comment type="caution">
    <text evidence="2">The sequence shown here is derived from an EMBL/GenBank/DDBJ whole genome shotgun (WGS) entry which is preliminary data.</text>
</comment>
<sequence length="275" mass="30780">MLDSFIQLLLRRYDTVKAQHPAEDHLRWELRILEEFWASNPQPAATGLTKPAEWADNPNLIYERVAGEYASELGLLIRTDYSNEDAWREFHTKLQEAENEFLGGQEDVAMGGPSAGGDEDNSSDDSSDDKPIIIKVVNPTADADRQLLSGITNIRALRLFSDEVDIRPRPRPAGVVPSPPHRLVDRNGMQECYEGVTLWIYDAKSNVDGCARLVYGKSDELYGTATGDSWRARVSHIVELQSEIAVNGTLISFGGLDRYDYDERKRNLDEAEPGA</sequence>
<dbReference type="OrthoDB" id="204784at2759"/>
<evidence type="ECO:0000313" key="2">
    <source>
        <dbReference type="EMBL" id="KAF7298141.1"/>
    </source>
</evidence>
<accession>A0A8H6W047</accession>
<proteinExistence type="predicted"/>
<gene>
    <name evidence="2" type="ORF">HMN09_01035500</name>
</gene>
<dbReference type="EMBL" id="JACAZE010000015">
    <property type="protein sequence ID" value="KAF7298141.1"/>
    <property type="molecule type" value="Genomic_DNA"/>
</dbReference>
<dbReference type="AlphaFoldDB" id="A0A8H6W047"/>
<evidence type="ECO:0000313" key="3">
    <source>
        <dbReference type="Proteomes" id="UP000613580"/>
    </source>
</evidence>